<feature type="region of interest" description="Disordered" evidence="1">
    <location>
        <begin position="1"/>
        <end position="50"/>
    </location>
</feature>
<accession>A0ABU7AV03</accession>
<evidence type="ECO:0000313" key="2">
    <source>
        <dbReference type="EMBL" id="MED6242081.1"/>
    </source>
</evidence>
<evidence type="ECO:0000313" key="3">
    <source>
        <dbReference type="Proteomes" id="UP001345963"/>
    </source>
</evidence>
<gene>
    <name evidence="2" type="ORF">ATANTOWER_032921</name>
</gene>
<dbReference type="EMBL" id="JAHUTI010030498">
    <property type="protein sequence ID" value="MED6242081.1"/>
    <property type="molecule type" value="Genomic_DNA"/>
</dbReference>
<name>A0ABU7AV03_9TELE</name>
<comment type="caution">
    <text evidence="2">The sequence shown here is derived from an EMBL/GenBank/DDBJ whole genome shotgun (WGS) entry which is preliminary data.</text>
</comment>
<reference evidence="2 3" key="1">
    <citation type="submission" date="2021-07" db="EMBL/GenBank/DDBJ databases">
        <authorList>
            <person name="Palmer J.M."/>
        </authorList>
    </citation>
    <scope>NUCLEOTIDE SEQUENCE [LARGE SCALE GENOMIC DNA]</scope>
    <source>
        <strain evidence="2 3">AT_MEX2019</strain>
        <tissue evidence="2">Muscle</tissue>
    </source>
</reference>
<dbReference type="Proteomes" id="UP001345963">
    <property type="component" value="Unassembled WGS sequence"/>
</dbReference>
<evidence type="ECO:0000256" key="1">
    <source>
        <dbReference type="SAM" id="MobiDB-lite"/>
    </source>
</evidence>
<keyword evidence="3" id="KW-1185">Reference proteome</keyword>
<feature type="non-terminal residue" evidence="2">
    <location>
        <position position="84"/>
    </location>
</feature>
<proteinExistence type="predicted"/>
<protein>
    <submittedName>
        <fullName evidence="2">Uncharacterized protein</fullName>
    </submittedName>
</protein>
<organism evidence="2 3">
    <name type="scientific">Ataeniobius toweri</name>
    <dbReference type="NCBI Taxonomy" id="208326"/>
    <lineage>
        <taxon>Eukaryota</taxon>
        <taxon>Metazoa</taxon>
        <taxon>Chordata</taxon>
        <taxon>Craniata</taxon>
        <taxon>Vertebrata</taxon>
        <taxon>Euteleostomi</taxon>
        <taxon>Actinopterygii</taxon>
        <taxon>Neopterygii</taxon>
        <taxon>Teleostei</taxon>
        <taxon>Neoteleostei</taxon>
        <taxon>Acanthomorphata</taxon>
        <taxon>Ovalentaria</taxon>
        <taxon>Atherinomorphae</taxon>
        <taxon>Cyprinodontiformes</taxon>
        <taxon>Goodeidae</taxon>
        <taxon>Ataeniobius</taxon>
    </lineage>
</organism>
<feature type="compositionally biased region" description="Polar residues" evidence="1">
    <location>
        <begin position="10"/>
        <end position="34"/>
    </location>
</feature>
<sequence length="84" mass="8761">MNPVHPPSSIAPTSVTPGPTNHPGTPLSTITGLTGKQPLGLPAPPSDGSLHQSIRIPLPVPCSLHCSVNKHFTVNLCLLDCFLH</sequence>